<reference evidence="8 9" key="1">
    <citation type="submission" date="2015-10" db="EMBL/GenBank/DDBJ databases">
        <title>Metagenome-Assembled Genomes uncover a global brackish microbiome.</title>
        <authorList>
            <person name="Hugerth L.W."/>
            <person name="Larsson J."/>
            <person name="Alneberg J."/>
            <person name="Lindh M.V."/>
            <person name="Legrand C."/>
            <person name="Pinhassi J."/>
            <person name="Andersson A.F."/>
        </authorList>
    </citation>
    <scope>NUCLEOTIDE SEQUENCE [LARGE SCALE GENOMIC DNA]</scope>
    <source>
        <strain evidence="8">BACL18 MAG-120507-bin52</strain>
    </source>
</reference>
<evidence type="ECO:0000259" key="7">
    <source>
        <dbReference type="Pfam" id="PF00361"/>
    </source>
</evidence>
<comment type="catalytic activity">
    <reaction evidence="5">
        <text>a quinone + NADH + 5 H(+)(in) = a quinol + NAD(+) + 4 H(+)(out)</text>
        <dbReference type="Rhea" id="RHEA:57888"/>
        <dbReference type="ChEBI" id="CHEBI:15378"/>
        <dbReference type="ChEBI" id="CHEBI:24646"/>
        <dbReference type="ChEBI" id="CHEBI:57540"/>
        <dbReference type="ChEBI" id="CHEBI:57945"/>
        <dbReference type="ChEBI" id="CHEBI:132124"/>
    </reaction>
</comment>
<dbReference type="HAMAP" id="MF_00445">
    <property type="entry name" value="NDH1_NuoN_1"/>
    <property type="match status" value="1"/>
</dbReference>
<dbReference type="NCBIfam" id="TIGR01770">
    <property type="entry name" value="NDH_I_N"/>
    <property type="match status" value="1"/>
</dbReference>
<feature type="transmembrane region" description="Helical" evidence="5">
    <location>
        <begin position="32"/>
        <end position="52"/>
    </location>
</feature>
<feature type="transmembrane region" description="Helical" evidence="5">
    <location>
        <begin position="125"/>
        <end position="143"/>
    </location>
</feature>
<dbReference type="Proteomes" id="UP000051269">
    <property type="component" value="Unassembled WGS sequence"/>
</dbReference>
<feature type="transmembrane region" description="Helical" evidence="5">
    <location>
        <begin position="444"/>
        <end position="462"/>
    </location>
</feature>
<evidence type="ECO:0000256" key="4">
    <source>
        <dbReference type="ARBA" id="ARBA00023136"/>
    </source>
</evidence>
<evidence type="ECO:0000256" key="2">
    <source>
        <dbReference type="ARBA" id="ARBA00022692"/>
    </source>
</evidence>
<feature type="transmembrane region" description="Helical" evidence="5">
    <location>
        <begin position="405"/>
        <end position="423"/>
    </location>
</feature>
<name>A0A0R2RKS1_9BACT</name>
<feature type="transmembrane region" description="Helical" evidence="5">
    <location>
        <begin position="297"/>
        <end position="316"/>
    </location>
</feature>
<dbReference type="GO" id="GO:0005886">
    <property type="term" value="C:plasma membrane"/>
    <property type="evidence" value="ECO:0007669"/>
    <property type="project" value="UniProtKB-SubCell"/>
</dbReference>
<dbReference type="InterPro" id="IPR010096">
    <property type="entry name" value="NADH-Q_OxRdtase_suN/2"/>
</dbReference>
<evidence type="ECO:0000256" key="3">
    <source>
        <dbReference type="ARBA" id="ARBA00022989"/>
    </source>
</evidence>
<keyword evidence="5" id="KW-0813">Transport</keyword>
<keyword evidence="5" id="KW-0874">Quinone</keyword>
<comment type="subcellular location">
    <subcellularLocation>
        <location evidence="5">Cell membrane</location>
        <topology evidence="5">Multi-pass membrane protein</topology>
    </subcellularLocation>
    <subcellularLocation>
        <location evidence="1">Endomembrane system</location>
        <topology evidence="1">Multi-pass membrane protein</topology>
    </subcellularLocation>
    <subcellularLocation>
        <location evidence="6">Membrane</location>
        <topology evidence="6">Multi-pass membrane protein</topology>
    </subcellularLocation>
</comment>
<evidence type="ECO:0000256" key="1">
    <source>
        <dbReference type="ARBA" id="ARBA00004127"/>
    </source>
</evidence>
<feature type="transmembrane region" description="Helical" evidence="5">
    <location>
        <begin position="328"/>
        <end position="345"/>
    </location>
</feature>
<dbReference type="GO" id="GO:0008137">
    <property type="term" value="F:NADH dehydrogenase (ubiquinone) activity"/>
    <property type="evidence" value="ECO:0007669"/>
    <property type="project" value="InterPro"/>
</dbReference>
<organism evidence="8 9">
    <name type="scientific">Verrucomicrobia subdivision 6 bacterium BACL9 MAG-120507-bin52</name>
    <dbReference type="NCBI Taxonomy" id="1655590"/>
    <lineage>
        <taxon>Bacteria</taxon>
        <taxon>Pseudomonadati</taxon>
        <taxon>Verrucomicrobiota</taxon>
        <taxon>Verrucomicrobiia</taxon>
        <taxon>Verrucomicrobiales</taxon>
        <taxon>Verrucomicrobia subdivision 6</taxon>
    </lineage>
</organism>
<dbReference type="EC" id="7.1.1.-" evidence="5"/>
<accession>A0A0R2RKS1</accession>
<evidence type="ECO:0000313" key="9">
    <source>
        <dbReference type="Proteomes" id="UP000051269"/>
    </source>
</evidence>
<keyword evidence="4 5" id="KW-0472">Membrane</keyword>
<comment type="similarity">
    <text evidence="5">Belongs to the complex I subunit 2 family.</text>
</comment>
<proteinExistence type="inferred from homology"/>
<dbReference type="InterPro" id="IPR001750">
    <property type="entry name" value="ND/Mrp_TM"/>
</dbReference>
<keyword evidence="3 5" id="KW-1133">Transmembrane helix</keyword>
<keyword evidence="5" id="KW-0830">Ubiquinone</keyword>
<feature type="transmembrane region" description="Helical" evidence="5">
    <location>
        <begin position="72"/>
        <end position="89"/>
    </location>
</feature>
<evidence type="ECO:0000313" key="8">
    <source>
        <dbReference type="EMBL" id="KRO62998.1"/>
    </source>
</evidence>
<sequence>MSSWFCPEVLLVLSGVGLILADSFIPEGKKGWIPGAALLFSFVILVFTLGQSGQPMPSSWQNLFLTDGLSSVFKPFFVLCLLGVTVISVRTPMGNEERVRAEWIALPFFPTAGLCLLVSAHDFLAIFVALELVAISLYLLAAFHRTRAASLEAGMKLLVMGGLSTGFLVMGIAWLYAAAGSTEFSKILVEQAGRPATLPLLFAIGLILTGLAFKVAAVPFHAWAPDVYEGAPTSTTAFLAVASKAAGFVLLVRIFGFGAFALDSVAVFYRPVLLTLGIATVTLGTLAALPQRNLKRYLAYSGIAHAGYMLLALGTLGEAGMGTVVGYLWAYLLSTFPVLIFIQEMERIHGSADIRHLEGLGQKDRGVALGLTLCFLSMAGLPPLLGFSAKLSVFATLWSAGEMPGLVVGVVMAVVGLGFYLVPVRAMYWEREADAVPAQRFPSFLVWILLFAGLAQLVLGLQPRPLVRLVERSLAPATTAVSSEN</sequence>
<dbReference type="Pfam" id="PF00361">
    <property type="entry name" value="Proton_antipo_M"/>
    <property type="match status" value="1"/>
</dbReference>
<dbReference type="GO" id="GO:0048038">
    <property type="term" value="F:quinone binding"/>
    <property type="evidence" value="ECO:0007669"/>
    <property type="project" value="UniProtKB-KW"/>
</dbReference>
<comment type="caution">
    <text evidence="8">The sequence shown here is derived from an EMBL/GenBank/DDBJ whole genome shotgun (WGS) entry which is preliminary data.</text>
</comment>
<feature type="transmembrane region" description="Helical" evidence="5">
    <location>
        <begin position="6"/>
        <end position="25"/>
    </location>
</feature>
<protein>
    <recommendedName>
        <fullName evidence="5">NADH-quinone oxidoreductase subunit N</fullName>
        <ecNumber evidence="5">7.1.1.-</ecNumber>
    </recommendedName>
    <alternativeName>
        <fullName evidence="5">NADH dehydrogenase I subunit N</fullName>
    </alternativeName>
    <alternativeName>
        <fullName evidence="5">NDH-1 subunit N</fullName>
    </alternativeName>
</protein>
<comment type="subunit">
    <text evidence="5">NDH-1 is composed of 14 different subunits. Subunits NuoA, H, J, K, L, M, N constitute the membrane sector of the complex.</text>
</comment>
<feature type="transmembrane region" description="Helical" evidence="5">
    <location>
        <begin position="155"/>
        <end position="176"/>
    </location>
</feature>
<feature type="transmembrane region" description="Helical" evidence="5">
    <location>
        <begin position="366"/>
        <end position="385"/>
    </location>
</feature>
<feature type="transmembrane region" description="Helical" evidence="5">
    <location>
        <begin position="237"/>
        <end position="262"/>
    </location>
</feature>
<evidence type="ECO:0000256" key="5">
    <source>
        <dbReference type="HAMAP-Rule" id="MF_00445"/>
    </source>
</evidence>
<keyword evidence="5" id="KW-1003">Cell membrane</keyword>
<comment type="function">
    <text evidence="5">NDH-1 shuttles electrons from NADH, via FMN and iron-sulfur (Fe-S) centers, to quinones in the respiratory chain. The immediate electron acceptor for the enzyme in this species is believed to be ubiquinone. Couples the redox reaction to proton translocation (for every two electrons transferred, four hydrogen ions are translocated across the cytoplasmic membrane), and thus conserves the redox energy in a proton gradient.</text>
</comment>
<keyword evidence="5" id="KW-1278">Translocase</keyword>
<keyword evidence="5" id="KW-0520">NAD</keyword>
<evidence type="ECO:0000256" key="6">
    <source>
        <dbReference type="RuleBase" id="RU000320"/>
    </source>
</evidence>
<dbReference type="GO" id="GO:0012505">
    <property type="term" value="C:endomembrane system"/>
    <property type="evidence" value="ECO:0007669"/>
    <property type="project" value="UniProtKB-SubCell"/>
</dbReference>
<dbReference type="EMBL" id="LIBO01000015">
    <property type="protein sequence ID" value="KRO62998.1"/>
    <property type="molecule type" value="Genomic_DNA"/>
</dbReference>
<gene>
    <name evidence="5" type="primary">nuoN</name>
    <name evidence="8" type="ORF">ABR82_05285</name>
</gene>
<dbReference type="AlphaFoldDB" id="A0A0R2RKS1"/>
<feature type="transmembrane region" description="Helical" evidence="5">
    <location>
        <begin position="196"/>
        <end position="216"/>
    </location>
</feature>
<feature type="transmembrane region" description="Helical" evidence="5">
    <location>
        <begin position="101"/>
        <end position="119"/>
    </location>
</feature>
<feature type="transmembrane region" description="Helical" evidence="5">
    <location>
        <begin position="268"/>
        <end position="290"/>
    </location>
</feature>
<keyword evidence="2 5" id="KW-0812">Transmembrane</keyword>
<dbReference type="PANTHER" id="PTHR22773">
    <property type="entry name" value="NADH DEHYDROGENASE"/>
    <property type="match status" value="1"/>
</dbReference>
<dbReference type="GO" id="GO:0042773">
    <property type="term" value="P:ATP synthesis coupled electron transport"/>
    <property type="evidence" value="ECO:0007669"/>
    <property type="project" value="InterPro"/>
</dbReference>
<dbReference type="GO" id="GO:0050136">
    <property type="term" value="F:NADH dehydrogenase (quinone) (non-electrogenic) activity"/>
    <property type="evidence" value="ECO:0007669"/>
    <property type="project" value="UniProtKB-UniRule"/>
</dbReference>
<feature type="domain" description="NADH:quinone oxidoreductase/Mrp antiporter transmembrane" evidence="7">
    <location>
        <begin position="120"/>
        <end position="415"/>
    </location>
</feature>